<name>A0A7D5QES2_9EURY</name>
<feature type="region of interest" description="Disordered" evidence="1">
    <location>
        <begin position="408"/>
        <end position="427"/>
    </location>
</feature>
<dbReference type="InterPro" id="IPR036514">
    <property type="entry name" value="SGNH_hydro_sf"/>
</dbReference>
<evidence type="ECO:0000313" key="4">
    <source>
        <dbReference type="Proteomes" id="UP000509626"/>
    </source>
</evidence>
<keyword evidence="3" id="KW-0378">Hydrolase</keyword>
<dbReference type="Proteomes" id="UP000509626">
    <property type="component" value="Chromosome"/>
</dbReference>
<dbReference type="PANTHER" id="PTHR43784">
    <property type="entry name" value="GDSL-LIKE LIPASE/ACYLHYDROLASE, PUTATIVE (AFU_ORTHOLOGUE AFUA_2G00820)-RELATED"/>
    <property type="match status" value="1"/>
</dbReference>
<dbReference type="PROSITE" id="PS51318">
    <property type="entry name" value="TAT"/>
    <property type="match status" value="1"/>
</dbReference>
<dbReference type="InterPro" id="IPR053140">
    <property type="entry name" value="GDSL_Rv0518-like"/>
</dbReference>
<proteinExistence type="predicted"/>
<dbReference type="GO" id="GO:0016787">
    <property type="term" value="F:hydrolase activity"/>
    <property type="evidence" value="ECO:0007669"/>
    <property type="project" value="UniProtKB-KW"/>
</dbReference>
<dbReference type="SUPFAM" id="SSF52266">
    <property type="entry name" value="SGNH hydrolase"/>
    <property type="match status" value="1"/>
</dbReference>
<feature type="compositionally biased region" description="Basic and acidic residues" evidence="1">
    <location>
        <begin position="418"/>
        <end position="427"/>
    </location>
</feature>
<feature type="domain" description="SGNH hydrolase-type esterase" evidence="2">
    <location>
        <begin position="240"/>
        <end position="431"/>
    </location>
</feature>
<dbReference type="Gene3D" id="3.40.50.1110">
    <property type="entry name" value="SGNH hydrolase"/>
    <property type="match status" value="1"/>
</dbReference>
<evidence type="ECO:0000259" key="2">
    <source>
        <dbReference type="Pfam" id="PF13472"/>
    </source>
</evidence>
<dbReference type="Pfam" id="PF13472">
    <property type="entry name" value="Lipase_GDSL_2"/>
    <property type="match status" value="1"/>
</dbReference>
<dbReference type="PANTHER" id="PTHR43784:SF2">
    <property type="entry name" value="GDSL-LIKE LIPASE_ACYLHYDROLASE, PUTATIVE (AFU_ORTHOLOGUE AFUA_2G00820)-RELATED"/>
    <property type="match status" value="1"/>
</dbReference>
<dbReference type="InterPro" id="IPR013830">
    <property type="entry name" value="SGNH_hydro"/>
</dbReference>
<feature type="compositionally biased region" description="Acidic residues" evidence="1">
    <location>
        <begin position="47"/>
        <end position="56"/>
    </location>
</feature>
<accession>A0A7D5QES2</accession>
<dbReference type="GeneID" id="56036567"/>
<evidence type="ECO:0000313" key="3">
    <source>
        <dbReference type="EMBL" id="QLG60922.1"/>
    </source>
</evidence>
<dbReference type="CDD" id="cd01830">
    <property type="entry name" value="XynE_like"/>
    <property type="match status" value="1"/>
</dbReference>
<feature type="compositionally biased region" description="Basic and acidic residues" evidence="1">
    <location>
        <begin position="7"/>
        <end position="21"/>
    </location>
</feature>
<dbReference type="RefSeq" id="WP_179267508.1">
    <property type="nucleotide sequence ID" value="NZ_CP058579.1"/>
</dbReference>
<protein>
    <submittedName>
        <fullName evidence="3">SGNH/GDSL hydrolase family protein</fullName>
    </submittedName>
</protein>
<gene>
    <name evidence="3" type="ORF">HUG12_03870</name>
</gene>
<evidence type="ECO:0000256" key="1">
    <source>
        <dbReference type="SAM" id="MobiDB-lite"/>
    </source>
</evidence>
<organism evidence="3 4">
    <name type="scientific">Halorarum salinum</name>
    <dbReference type="NCBI Taxonomy" id="2743089"/>
    <lineage>
        <taxon>Archaea</taxon>
        <taxon>Methanobacteriati</taxon>
        <taxon>Methanobacteriota</taxon>
        <taxon>Stenosarchaea group</taxon>
        <taxon>Halobacteria</taxon>
        <taxon>Halobacteriales</taxon>
        <taxon>Haloferacaceae</taxon>
        <taxon>Halorarum</taxon>
    </lineage>
</organism>
<reference evidence="3 4" key="1">
    <citation type="submission" date="2020-06" db="EMBL/GenBank/DDBJ databases">
        <title>NJ-3-1, isolated from saline soil.</title>
        <authorList>
            <person name="Cui H.L."/>
            <person name="Shi X."/>
        </authorList>
    </citation>
    <scope>NUCLEOTIDE SEQUENCE [LARGE SCALE GENOMIC DNA]</scope>
    <source>
        <strain evidence="3 4">NJ-3-1</strain>
    </source>
</reference>
<dbReference type="AlphaFoldDB" id="A0A7D5QES2"/>
<dbReference type="InterPro" id="IPR006311">
    <property type="entry name" value="TAT_signal"/>
</dbReference>
<feature type="region of interest" description="Disordered" evidence="1">
    <location>
        <begin position="1"/>
        <end position="78"/>
    </location>
</feature>
<dbReference type="OrthoDB" id="351170at2157"/>
<dbReference type="KEGG" id="halu:HUG12_03870"/>
<dbReference type="EMBL" id="CP058579">
    <property type="protein sequence ID" value="QLG60922.1"/>
    <property type="molecule type" value="Genomic_DNA"/>
</dbReference>
<keyword evidence="4" id="KW-1185">Reference proteome</keyword>
<sequence length="450" mass="47117">MDEDRDGSDRSTGERSRRDVLRAGGVLTGVALSGPGLAAGVPAGDADPTDDEDADEGGTIGTWAASPQQPTDDAGHVRGFRDRTIRNVVRTSVGGAGVRVRFTNAYGRGSLTIDDASVGIWDADSRTVRGGTRPVPFDGDGSVTIRPGERAYSDPVPLEVGPERDVAVSLYAAAPTGPPTTHEDARRTTYLAAGNRVDDADGSAFSSPPAGESDVTASWFLLEGLDVVDPAPDVGGSIVCLGDSITDGVGSSLDANATYPDRLAERVNGDPGVRRSLLNAGIGGNRLLDDTSCCGSAAVERFEDDVLARPGVTDVVLLAGINDVGYAARKRAADVTVDDLVSGMERIVEGAHGNGVRVVGGTLTPFRGASYYTAGGERVRRTVNEFVRTGGAFDGVVDFDEAIRDPDDPRRLRPAYDSGDHLHPNDDGYRAMAEAVDLDLFRDLDDEEDG</sequence>